<protein>
    <submittedName>
        <fullName evidence="3">Heavy-metal-associated domain-containing protein</fullName>
    </submittedName>
</protein>
<dbReference type="CDD" id="cd00371">
    <property type="entry name" value="HMA"/>
    <property type="match status" value="1"/>
</dbReference>
<dbReference type="Proteomes" id="UP000462363">
    <property type="component" value="Unassembled WGS sequence"/>
</dbReference>
<dbReference type="InterPro" id="IPR000428">
    <property type="entry name" value="Cu-bd"/>
</dbReference>
<dbReference type="PROSITE" id="PS50846">
    <property type="entry name" value="HMA_2"/>
    <property type="match status" value="1"/>
</dbReference>
<evidence type="ECO:0000256" key="1">
    <source>
        <dbReference type="ARBA" id="ARBA00022723"/>
    </source>
</evidence>
<sequence length="117" mass="12779">MADVIIIVILVILIIIGISSTIKHFKGEGGCCGGGSSVKVKRKKLKQVVKQRTVIIEGMTCEHCKARVESRLNSLDGVSAKVNLKRKTAVVSMEKDVQDEEIKKAIENAGYEVVKIE</sequence>
<organism evidence="3 4">
    <name type="scientific">Clostridium scindens (strain JCM 10418 / VPI 12708)</name>
    <dbReference type="NCBI Taxonomy" id="29347"/>
    <lineage>
        <taxon>Bacteria</taxon>
        <taxon>Bacillati</taxon>
        <taxon>Bacillota</taxon>
        <taxon>Clostridia</taxon>
        <taxon>Lachnospirales</taxon>
        <taxon>Lachnospiraceae</taxon>
    </lineage>
</organism>
<dbReference type="GO" id="GO:0005507">
    <property type="term" value="F:copper ion binding"/>
    <property type="evidence" value="ECO:0007669"/>
    <property type="project" value="InterPro"/>
</dbReference>
<dbReference type="Gene3D" id="3.30.70.100">
    <property type="match status" value="1"/>
</dbReference>
<dbReference type="AlphaFoldDB" id="A0A844FAL0"/>
<dbReference type="FunFam" id="3.30.70.100:FF:000001">
    <property type="entry name" value="ATPase copper transporting beta"/>
    <property type="match status" value="1"/>
</dbReference>
<dbReference type="RefSeq" id="WP_154322099.1">
    <property type="nucleotide sequence ID" value="NZ_CP045695.1"/>
</dbReference>
<evidence type="ECO:0000313" key="4">
    <source>
        <dbReference type="Proteomes" id="UP000462363"/>
    </source>
</evidence>
<dbReference type="GO" id="GO:0006825">
    <property type="term" value="P:copper ion transport"/>
    <property type="evidence" value="ECO:0007669"/>
    <property type="project" value="InterPro"/>
</dbReference>
<evidence type="ECO:0000313" key="3">
    <source>
        <dbReference type="EMBL" id="MSS39429.1"/>
    </source>
</evidence>
<dbReference type="InterPro" id="IPR006121">
    <property type="entry name" value="HMA_dom"/>
</dbReference>
<dbReference type="InterPro" id="IPR017969">
    <property type="entry name" value="Heavy-metal-associated_CS"/>
</dbReference>
<comment type="caution">
    <text evidence="3">The sequence shown here is derived from an EMBL/GenBank/DDBJ whole genome shotgun (WGS) entry which is preliminary data.</text>
</comment>
<feature type="domain" description="HMA" evidence="2">
    <location>
        <begin position="50"/>
        <end position="114"/>
    </location>
</feature>
<proteinExistence type="predicted"/>
<dbReference type="Pfam" id="PF00403">
    <property type="entry name" value="HMA"/>
    <property type="match status" value="1"/>
</dbReference>
<keyword evidence="1" id="KW-0479">Metal-binding</keyword>
<reference evidence="3 4" key="1">
    <citation type="submission" date="2019-08" db="EMBL/GenBank/DDBJ databases">
        <title>In-depth cultivation of the pig gut microbiome towards novel bacterial diversity and tailored functional studies.</title>
        <authorList>
            <person name="Wylensek D."/>
            <person name="Hitch T.C.A."/>
            <person name="Clavel T."/>
        </authorList>
    </citation>
    <scope>NUCLEOTIDE SEQUENCE [LARGE SCALE GENOMIC DNA]</scope>
    <source>
        <strain evidence="3 4">BL-389-WT-3D</strain>
    </source>
</reference>
<evidence type="ECO:0000259" key="2">
    <source>
        <dbReference type="PROSITE" id="PS50846"/>
    </source>
</evidence>
<dbReference type="InterPro" id="IPR036163">
    <property type="entry name" value="HMA_dom_sf"/>
</dbReference>
<accession>A0A844FAL0</accession>
<dbReference type="PROSITE" id="PS01047">
    <property type="entry name" value="HMA_1"/>
    <property type="match status" value="1"/>
</dbReference>
<dbReference type="EMBL" id="VUMB01000005">
    <property type="protein sequence ID" value="MSS39429.1"/>
    <property type="molecule type" value="Genomic_DNA"/>
</dbReference>
<gene>
    <name evidence="3" type="ORF">FYJ37_03410</name>
</gene>
<dbReference type="PRINTS" id="PR00944">
    <property type="entry name" value="CUEXPORT"/>
</dbReference>
<dbReference type="SUPFAM" id="SSF55008">
    <property type="entry name" value="HMA, heavy metal-associated domain"/>
    <property type="match status" value="1"/>
</dbReference>
<name>A0A844FAL0_CLOSV</name>